<accession>A0A9X5ARV8</accession>
<evidence type="ECO:0000313" key="2">
    <source>
        <dbReference type="EMBL" id="MTW16621.1"/>
    </source>
</evidence>
<protein>
    <submittedName>
        <fullName evidence="2">Uncharacterized protein</fullName>
    </submittedName>
</protein>
<organism evidence="2 3">
    <name type="scientific">Rhodoplanes serenus</name>
    <dbReference type="NCBI Taxonomy" id="200615"/>
    <lineage>
        <taxon>Bacteria</taxon>
        <taxon>Pseudomonadati</taxon>
        <taxon>Pseudomonadota</taxon>
        <taxon>Alphaproteobacteria</taxon>
        <taxon>Hyphomicrobiales</taxon>
        <taxon>Nitrobacteraceae</taxon>
        <taxon>Rhodoplanes</taxon>
    </lineage>
</organism>
<gene>
    <name evidence="2" type="ORF">GJ689_10430</name>
</gene>
<proteinExistence type="predicted"/>
<dbReference type="AlphaFoldDB" id="A0A9X5ARV8"/>
<dbReference type="Proteomes" id="UP000438991">
    <property type="component" value="Unassembled WGS sequence"/>
</dbReference>
<comment type="caution">
    <text evidence="2">The sequence shown here is derived from an EMBL/GenBank/DDBJ whole genome shotgun (WGS) entry which is preliminary data.</text>
</comment>
<evidence type="ECO:0000313" key="3">
    <source>
        <dbReference type="Proteomes" id="UP000438991"/>
    </source>
</evidence>
<keyword evidence="1" id="KW-0175">Coiled coil</keyword>
<feature type="coiled-coil region" evidence="1">
    <location>
        <begin position="282"/>
        <end position="309"/>
    </location>
</feature>
<reference evidence="2 3" key="1">
    <citation type="submission" date="2019-11" db="EMBL/GenBank/DDBJ databases">
        <title>Whole-genome sequence of Rhodoplanes serenus DSM 18633, type strain.</title>
        <authorList>
            <person name="Kyndt J.A."/>
            <person name="Meyer T.E."/>
        </authorList>
    </citation>
    <scope>NUCLEOTIDE SEQUENCE [LARGE SCALE GENOMIC DNA]</scope>
    <source>
        <strain evidence="2 3">DSM 18633</strain>
    </source>
</reference>
<evidence type="ECO:0000256" key="1">
    <source>
        <dbReference type="SAM" id="Coils"/>
    </source>
</evidence>
<dbReference type="EMBL" id="WNKV01000007">
    <property type="protein sequence ID" value="MTW16621.1"/>
    <property type="molecule type" value="Genomic_DNA"/>
</dbReference>
<dbReference type="RefSeq" id="WP_155479553.1">
    <property type="nucleotide sequence ID" value="NZ_WNKV01000007.1"/>
</dbReference>
<sequence>METEQLSRQVRRVSRDELFELVWRRPMSRLAEEFGISGNGLAKICDRLRIPYPPRGYWAKKDAGKPVTTRDLPPRPAGVPEWVDIHPTPPMPPAPPPIEFPPEAALAADVAVPETIDNLHPKIAAWLRQHEREQREREQENRRRKHDPWSFAKPLFEDLTPRDLYRFRVTSAICTAVERAGGKVADAPIRGKMVFVVSSHKVACTIVEKMVQQPVRPEGEAPKWSAYPEHHQSGLHSSGYLRVTIDTYLNRRQYQWIETSKVKISDLLGEIVGTIIAAGPILAEEQRRREESARQSREAEARRREAQRLRELDDGRWRQFRARAIDWEERGRLLEFVQELQRVLETEGDAEVGEKLISEWIEWARAKIAALDPLRNGAREFFKSL</sequence>
<name>A0A9X5ARV8_9BRAD</name>